<dbReference type="OMA" id="IREKCGR"/>
<dbReference type="GO" id="GO:0005789">
    <property type="term" value="C:endoplasmic reticulum membrane"/>
    <property type="evidence" value="ECO:0000318"/>
    <property type="project" value="GO_Central"/>
</dbReference>
<dbReference type="KEGG" id="tad:TRIADDRAFT_63195"/>
<keyword evidence="12 13" id="KW-0275">Fatty acid biosynthesis</keyword>
<dbReference type="STRING" id="10228.B3RIQ1"/>
<dbReference type="InParanoid" id="B3RIQ1"/>
<dbReference type="GeneID" id="6750177"/>
<evidence type="ECO:0000256" key="2">
    <source>
        <dbReference type="ARBA" id="ARBA00009295"/>
    </source>
</evidence>
<dbReference type="RefSeq" id="XP_002108963.1">
    <property type="nucleotide sequence ID" value="XM_002108927.1"/>
</dbReference>
<dbReference type="Proteomes" id="UP000009022">
    <property type="component" value="Unassembled WGS sequence"/>
</dbReference>
<feature type="transmembrane region" description="Helical" evidence="14">
    <location>
        <begin position="32"/>
        <end position="56"/>
    </location>
</feature>
<dbReference type="EMBL" id="DS985241">
    <property type="protein sequence ID" value="EDV29761.1"/>
    <property type="molecule type" value="Genomic_DNA"/>
</dbReference>
<keyword evidence="9" id="KW-0408">Iron</keyword>
<dbReference type="PROSITE" id="PS00476">
    <property type="entry name" value="FATTY_ACID_DESATUR_1"/>
    <property type="match status" value="1"/>
</dbReference>
<comment type="subcellular location">
    <subcellularLocation>
        <location evidence="1">Membrane</location>
        <topology evidence="1">Multi-pass membrane protein</topology>
    </subcellularLocation>
</comment>
<feature type="transmembrane region" description="Helical" evidence="14">
    <location>
        <begin position="205"/>
        <end position="225"/>
    </location>
</feature>
<evidence type="ECO:0000256" key="14">
    <source>
        <dbReference type="SAM" id="Phobius"/>
    </source>
</evidence>
<feature type="transmembrane region" description="Helical" evidence="14">
    <location>
        <begin position="178"/>
        <end position="199"/>
    </location>
</feature>
<evidence type="ECO:0000256" key="3">
    <source>
        <dbReference type="ARBA" id="ARBA00022516"/>
    </source>
</evidence>
<dbReference type="PANTHER" id="PTHR11351:SF31">
    <property type="entry name" value="DESATURASE 1, ISOFORM A-RELATED"/>
    <property type="match status" value="1"/>
</dbReference>
<dbReference type="InterPro" id="IPR001522">
    <property type="entry name" value="FADS-1_CS"/>
</dbReference>
<gene>
    <name evidence="16" type="ORF">TRIADDRAFT_63195</name>
</gene>
<organism evidence="16 17">
    <name type="scientific">Trichoplax adhaerens</name>
    <name type="common">Trichoplax reptans</name>
    <dbReference type="NCBI Taxonomy" id="10228"/>
    <lineage>
        <taxon>Eukaryota</taxon>
        <taxon>Metazoa</taxon>
        <taxon>Placozoa</taxon>
        <taxon>Uniplacotomia</taxon>
        <taxon>Trichoplacea</taxon>
        <taxon>Trichoplacidae</taxon>
        <taxon>Trichoplax</taxon>
    </lineage>
</organism>
<dbReference type="PRINTS" id="PR00075">
    <property type="entry name" value="FACDDSATRASE"/>
</dbReference>
<dbReference type="Pfam" id="PF00487">
    <property type="entry name" value="FA_desaturase"/>
    <property type="match status" value="1"/>
</dbReference>
<keyword evidence="11 14" id="KW-0472">Membrane</keyword>
<feature type="domain" description="Fatty acid desaturase" evidence="15">
    <location>
        <begin position="60"/>
        <end position="267"/>
    </location>
</feature>
<evidence type="ECO:0000256" key="5">
    <source>
        <dbReference type="ARBA" id="ARBA00022723"/>
    </source>
</evidence>
<dbReference type="PhylomeDB" id="B3RIQ1"/>
<evidence type="ECO:0000256" key="11">
    <source>
        <dbReference type="ARBA" id="ARBA00023136"/>
    </source>
</evidence>
<comment type="cofactor">
    <cofactor evidence="13">
        <name>Fe(2+)</name>
        <dbReference type="ChEBI" id="CHEBI:29033"/>
    </cofactor>
</comment>
<evidence type="ECO:0000256" key="10">
    <source>
        <dbReference type="ARBA" id="ARBA00023098"/>
    </source>
</evidence>
<dbReference type="InterPro" id="IPR015876">
    <property type="entry name" value="Acyl-CoA_DS"/>
</dbReference>
<dbReference type="PANTHER" id="PTHR11351">
    <property type="entry name" value="ACYL-COA DESATURASE"/>
    <property type="match status" value="1"/>
</dbReference>
<dbReference type="CTD" id="6750177"/>
<dbReference type="AlphaFoldDB" id="B3RIQ1"/>
<dbReference type="eggNOG" id="KOG1600">
    <property type="taxonomic scope" value="Eukaryota"/>
</dbReference>
<keyword evidence="10" id="KW-0443">Lipid metabolism</keyword>
<evidence type="ECO:0000313" key="16">
    <source>
        <dbReference type="EMBL" id="EDV29761.1"/>
    </source>
</evidence>
<dbReference type="InterPro" id="IPR005804">
    <property type="entry name" value="FA_desaturase_dom"/>
</dbReference>
<evidence type="ECO:0000313" key="17">
    <source>
        <dbReference type="Proteomes" id="UP000009022"/>
    </source>
</evidence>
<keyword evidence="4 13" id="KW-0812">Transmembrane</keyword>
<dbReference type="FunCoup" id="B3RIQ1">
    <property type="interactions" value="470"/>
</dbReference>
<reference evidence="16 17" key="1">
    <citation type="journal article" date="2008" name="Nature">
        <title>The Trichoplax genome and the nature of placozoans.</title>
        <authorList>
            <person name="Srivastava M."/>
            <person name="Begovic E."/>
            <person name="Chapman J."/>
            <person name="Putnam N.H."/>
            <person name="Hellsten U."/>
            <person name="Kawashima T."/>
            <person name="Kuo A."/>
            <person name="Mitros T."/>
            <person name="Salamov A."/>
            <person name="Carpenter M.L."/>
            <person name="Signorovitch A.Y."/>
            <person name="Moreno M.A."/>
            <person name="Kamm K."/>
            <person name="Grimwood J."/>
            <person name="Schmutz J."/>
            <person name="Shapiro H."/>
            <person name="Grigoriev I.V."/>
            <person name="Buss L.W."/>
            <person name="Schierwater B."/>
            <person name="Dellaporta S.L."/>
            <person name="Rokhsar D.S."/>
        </authorList>
    </citation>
    <scope>NUCLEOTIDE SEQUENCE [LARGE SCALE GENOMIC DNA]</scope>
    <source>
        <strain evidence="16 17">Grell-BS-1999</strain>
    </source>
</reference>
<keyword evidence="7 14" id="KW-1133">Transmembrane helix</keyword>
<keyword evidence="3 13" id="KW-0444">Lipid biosynthesis</keyword>
<evidence type="ECO:0000256" key="12">
    <source>
        <dbReference type="ARBA" id="ARBA00023160"/>
    </source>
</evidence>
<evidence type="ECO:0000256" key="13">
    <source>
        <dbReference type="RuleBase" id="RU000581"/>
    </source>
</evidence>
<evidence type="ECO:0000256" key="6">
    <source>
        <dbReference type="ARBA" id="ARBA00022832"/>
    </source>
</evidence>
<evidence type="ECO:0000256" key="9">
    <source>
        <dbReference type="ARBA" id="ARBA00023004"/>
    </source>
</evidence>
<keyword evidence="6" id="KW-0276">Fatty acid metabolism</keyword>
<dbReference type="GO" id="GO:0005506">
    <property type="term" value="F:iron ion binding"/>
    <property type="evidence" value="ECO:0000318"/>
    <property type="project" value="GO_Central"/>
</dbReference>
<comment type="similarity">
    <text evidence="2 13">Belongs to the fatty acid desaturase type 1 family.</text>
</comment>
<evidence type="ECO:0000256" key="4">
    <source>
        <dbReference type="ARBA" id="ARBA00022692"/>
    </source>
</evidence>
<accession>B3RIQ1</accession>
<name>B3RIQ1_TRIAD</name>
<protein>
    <recommendedName>
        <fullName evidence="15">Fatty acid desaturase domain-containing protein</fullName>
    </recommendedName>
</protein>
<dbReference type="GO" id="GO:0004768">
    <property type="term" value="F:stearoyl-CoA 9-desaturase activity"/>
    <property type="evidence" value="ECO:0000318"/>
    <property type="project" value="GO_Central"/>
</dbReference>
<feature type="transmembrane region" description="Helical" evidence="14">
    <location>
        <begin position="62"/>
        <end position="80"/>
    </location>
</feature>
<keyword evidence="17" id="KW-1185">Reference proteome</keyword>
<comment type="domain">
    <text evidence="13">The histidine box domains are involved in binding the catalytic metal ions.</text>
</comment>
<proteinExistence type="inferred from homology"/>
<evidence type="ECO:0000256" key="8">
    <source>
        <dbReference type="ARBA" id="ARBA00023002"/>
    </source>
</evidence>
<keyword evidence="8 13" id="KW-0560">Oxidoreductase</keyword>
<evidence type="ECO:0000259" key="15">
    <source>
        <dbReference type="Pfam" id="PF00487"/>
    </source>
</evidence>
<dbReference type="OrthoDB" id="10260134at2759"/>
<evidence type="ECO:0000256" key="1">
    <source>
        <dbReference type="ARBA" id="ARBA00004141"/>
    </source>
</evidence>
<dbReference type="HOGENOM" id="CLU_027359_0_0_1"/>
<keyword evidence="5" id="KW-0479">Metal-binding</keyword>
<dbReference type="CDD" id="cd03505">
    <property type="entry name" value="Delta9-FADS-like"/>
    <property type="match status" value="1"/>
</dbReference>
<sequence>MPPQVPLTSLITEVEDKSEQVEEKKIAYKRQIIWRSVVRISILHILAFKGACLVPYAQTWTLLWALSLYILGALGVTAGAHRLWTHRTYRATIPLRIFLMICNSVGLQDSILHWSRDHRVHHKYSETDADPHNSKRGFFFSHIGWLMVRKHPEVLAKGKNINLQDLYNDRIVMFQHRYYRLTLFLFWLLIPMMVPVLLWNESYSNSFFVAVVFRYTALLHATWSVNSFAHLWGMRPYDRYIQPVENWAVSFAAIGEGFHNYHHTFPHDYSASEFRFLNFTTLFIDACAWLGLASNRRKVSAEAIKRRINRTGKSSIQFDY</sequence>
<evidence type="ECO:0000256" key="7">
    <source>
        <dbReference type="ARBA" id="ARBA00022989"/>
    </source>
</evidence>
<dbReference type="GO" id="GO:0006636">
    <property type="term" value="P:unsaturated fatty acid biosynthetic process"/>
    <property type="evidence" value="ECO:0000318"/>
    <property type="project" value="GO_Central"/>
</dbReference>